<evidence type="ECO:0000256" key="6">
    <source>
        <dbReference type="ARBA" id="ARBA00023136"/>
    </source>
</evidence>
<comment type="subcellular location">
    <subcellularLocation>
        <location evidence="7">Cell membrane</location>
        <topology evidence="7">Multi-pass membrane protein</topology>
    </subcellularLocation>
</comment>
<dbReference type="RefSeq" id="WP_118991418.1">
    <property type="nucleotide sequence ID" value="NZ_CP023434.1"/>
</dbReference>
<evidence type="ECO:0000256" key="4">
    <source>
        <dbReference type="ARBA" id="ARBA00022692"/>
    </source>
</evidence>
<keyword evidence="8" id="KW-0449">Lipoprotein</keyword>
<keyword evidence="5 7" id="KW-1133">Transmembrane helix</keyword>
<comment type="pathway">
    <text evidence="7">Protein modification; lipoprotein biosynthesis (diacylglyceryl transfer).</text>
</comment>
<dbReference type="HAMAP" id="MF_01147">
    <property type="entry name" value="Lgt"/>
    <property type="match status" value="1"/>
</dbReference>
<dbReference type="EC" id="2.5.1.145" evidence="7"/>
<keyword evidence="9" id="KW-1185">Reference proteome</keyword>
<keyword evidence="6 7" id="KW-0472">Membrane</keyword>
<sequence>MSLTVTIRIDPTAFNFLGLDIQWYGIIIAFGGILAYVMYTREGKRFNLDSDMLLDVLFWAVLAGLIGARLYYVAFNLDYYLKYPLEIINVRAGGMAIYGGVIGGMIGAYIVTKRYRQPLIQLLDIAAPALMLAQSVGRWGNFVNQEAYGGIVSRAFLERLALPQWLIGQMYIDGAYYHPTFLYESLWNILGVLLLILLRSRKHLLREGDVAALYMLWYGVGRSWIEGLRTDSLYLGPLRVSQALSVILVIIGIAYIGYNHHKQWRHYYSEGRKA</sequence>
<dbReference type="KEGG" id="abae:CL176_11445"/>
<dbReference type="EMBL" id="CP023434">
    <property type="protein sequence ID" value="AXY26562.1"/>
    <property type="molecule type" value="Genomic_DNA"/>
</dbReference>
<dbReference type="OrthoDB" id="871140at2"/>
<keyword evidence="3 7" id="KW-0808">Transferase</keyword>
<name>A0A347WNA5_9LACT</name>
<dbReference type="GO" id="GO:0008961">
    <property type="term" value="F:phosphatidylglycerol-prolipoprotein diacylglyceryl transferase activity"/>
    <property type="evidence" value="ECO:0007669"/>
    <property type="project" value="UniProtKB-UniRule"/>
</dbReference>
<evidence type="ECO:0000313" key="9">
    <source>
        <dbReference type="Proteomes" id="UP000263232"/>
    </source>
</evidence>
<dbReference type="UniPathway" id="UPA00664"/>
<feature type="transmembrane region" description="Helical" evidence="7">
    <location>
        <begin position="210"/>
        <end position="228"/>
    </location>
</feature>
<feature type="transmembrane region" description="Helical" evidence="7">
    <location>
        <begin position="240"/>
        <end position="258"/>
    </location>
</feature>
<organism evidence="8 9">
    <name type="scientific">Suicoccus acidiformans</name>
    <dbReference type="NCBI Taxonomy" id="2036206"/>
    <lineage>
        <taxon>Bacteria</taxon>
        <taxon>Bacillati</taxon>
        <taxon>Bacillota</taxon>
        <taxon>Bacilli</taxon>
        <taxon>Lactobacillales</taxon>
        <taxon>Aerococcaceae</taxon>
        <taxon>Suicoccus</taxon>
    </lineage>
</organism>
<dbReference type="GO" id="GO:0005886">
    <property type="term" value="C:plasma membrane"/>
    <property type="evidence" value="ECO:0007669"/>
    <property type="project" value="UniProtKB-SubCell"/>
</dbReference>
<reference evidence="8 9" key="1">
    <citation type="submission" date="2017-09" db="EMBL/GenBank/DDBJ databases">
        <title>Complete genome sequence of Oxytococcus suis strain ZY16052.</title>
        <authorList>
            <person name="Li F."/>
        </authorList>
    </citation>
    <scope>NUCLEOTIDE SEQUENCE [LARGE SCALE GENOMIC DNA]</scope>
    <source>
        <strain evidence="8 9">ZY16052</strain>
    </source>
</reference>
<evidence type="ECO:0000256" key="3">
    <source>
        <dbReference type="ARBA" id="ARBA00022679"/>
    </source>
</evidence>
<dbReference type="GO" id="GO:0042158">
    <property type="term" value="P:lipoprotein biosynthetic process"/>
    <property type="evidence" value="ECO:0007669"/>
    <property type="project" value="UniProtKB-UniRule"/>
</dbReference>
<comment type="function">
    <text evidence="7">Catalyzes the transfer of the diacylglyceryl group from phosphatidylglycerol to the sulfhydryl group of the N-terminal cysteine of a prolipoprotein, the first step in the formation of mature lipoproteins.</text>
</comment>
<feature type="binding site" evidence="7">
    <location>
        <position position="138"/>
    </location>
    <ligand>
        <name>a 1,2-diacyl-sn-glycero-3-phospho-(1'-sn-glycerol)</name>
        <dbReference type="ChEBI" id="CHEBI:64716"/>
    </ligand>
</feature>
<evidence type="ECO:0000256" key="7">
    <source>
        <dbReference type="HAMAP-Rule" id="MF_01147"/>
    </source>
</evidence>
<comment type="similarity">
    <text evidence="1 7">Belongs to the Lgt family.</text>
</comment>
<feature type="transmembrane region" description="Helical" evidence="7">
    <location>
        <begin position="21"/>
        <end position="40"/>
    </location>
</feature>
<evidence type="ECO:0000256" key="5">
    <source>
        <dbReference type="ARBA" id="ARBA00022989"/>
    </source>
</evidence>
<evidence type="ECO:0000313" key="8">
    <source>
        <dbReference type="EMBL" id="AXY26562.1"/>
    </source>
</evidence>
<comment type="catalytic activity">
    <reaction evidence="7">
        <text>L-cysteinyl-[prolipoprotein] + a 1,2-diacyl-sn-glycero-3-phospho-(1'-sn-glycerol) = an S-1,2-diacyl-sn-glyceryl-L-cysteinyl-[prolipoprotein] + sn-glycerol 1-phosphate + H(+)</text>
        <dbReference type="Rhea" id="RHEA:56712"/>
        <dbReference type="Rhea" id="RHEA-COMP:14679"/>
        <dbReference type="Rhea" id="RHEA-COMP:14680"/>
        <dbReference type="ChEBI" id="CHEBI:15378"/>
        <dbReference type="ChEBI" id="CHEBI:29950"/>
        <dbReference type="ChEBI" id="CHEBI:57685"/>
        <dbReference type="ChEBI" id="CHEBI:64716"/>
        <dbReference type="ChEBI" id="CHEBI:140658"/>
        <dbReference type="EC" id="2.5.1.145"/>
    </reaction>
</comment>
<keyword evidence="4 7" id="KW-0812">Transmembrane</keyword>
<dbReference type="PANTHER" id="PTHR30589">
    <property type="entry name" value="PROLIPOPROTEIN DIACYLGLYCERYL TRANSFERASE"/>
    <property type="match status" value="1"/>
</dbReference>
<dbReference type="NCBIfam" id="TIGR00544">
    <property type="entry name" value="lgt"/>
    <property type="match status" value="1"/>
</dbReference>
<dbReference type="Pfam" id="PF01790">
    <property type="entry name" value="LGT"/>
    <property type="match status" value="1"/>
</dbReference>
<proteinExistence type="inferred from homology"/>
<keyword evidence="2 7" id="KW-1003">Cell membrane</keyword>
<gene>
    <name evidence="7" type="primary">lgt</name>
    <name evidence="8" type="ORF">CL176_11445</name>
</gene>
<dbReference type="AlphaFoldDB" id="A0A347WNA5"/>
<feature type="transmembrane region" description="Helical" evidence="7">
    <location>
        <begin position="52"/>
        <end position="72"/>
    </location>
</feature>
<evidence type="ECO:0000256" key="1">
    <source>
        <dbReference type="ARBA" id="ARBA00007150"/>
    </source>
</evidence>
<dbReference type="InterPro" id="IPR001640">
    <property type="entry name" value="Lgt"/>
</dbReference>
<feature type="transmembrane region" description="Helical" evidence="7">
    <location>
        <begin position="92"/>
        <end position="112"/>
    </location>
</feature>
<dbReference type="PANTHER" id="PTHR30589:SF0">
    <property type="entry name" value="PHOSPHATIDYLGLYCEROL--PROLIPOPROTEIN DIACYLGLYCERYL TRANSFERASE"/>
    <property type="match status" value="1"/>
</dbReference>
<protein>
    <recommendedName>
        <fullName evidence="7">Phosphatidylglycerol--prolipoprotein diacylglyceryl transferase</fullName>
        <ecNumber evidence="7">2.5.1.145</ecNumber>
    </recommendedName>
</protein>
<feature type="transmembrane region" description="Helical" evidence="7">
    <location>
        <begin position="180"/>
        <end position="198"/>
    </location>
</feature>
<dbReference type="PROSITE" id="PS01311">
    <property type="entry name" value="LGT"/>
    <property type="match status" value="1"/>
</dbReference>
<dbReference type="Proteomes" id="UP000263232">
    <property type="component" value="Chromosome"/>
</dbReference>
<accession>A0A347WNA5</accession>
<evidence type="ECO:0000256" key="2">
    <source>
        <dbReference type="ARBA" id="ARBA00022475"/>
    </source>
</evidence>